<dbReference type="AlphaFoldDB" id="A0A3B1A4N7"/>
<name>A0A3B1A4N7_9ZZZZ</name>
<organism evidence="1">
    <name type="scientific">hydrothermal vent metagenome</name>
    <dbReference type="NCBI Taxonomy" id="652676"/>
    <lineage>
        <taxon>unclassified sequences</taxon>
        <taxon>metagenomes</taxon>
        <taxon>ecological metagenomes</taxon>
    </lineage>
</organism>
<accession>A0A3B1A4N7</accession>
<protein>
    <recommendedName>
        <fullName evidence="2">Zinc-finger domain-containing protein</fullName>
    </recommendedName>
</protein>
<evidence type="ECO:0000313" key="1">
    <source>
        <dbReference type="EMBL" id="VAX00696.1"/>
    </source>
</evidence>
<evidence type="ECO:0008006" key="2">
    <source>
        <dbReference type="Google" id="ProtNLM"/>
    </source>
</evidence>
<dbReference type="EMBL" id="UOFS01000045">
    <property type="protein sequence ID" value="VAX00696.1"/>
    <property type="molecule type" value="Genomic_DNA"/>
</dbReference>
<gene>
    <name evidence="1" type="ORF">MNBD_GAMMA22-2841</name>
</gene>
<reference evidence="1" key="1">
    <citation type="submission" date="2018-06" db="EMBL/GenBank/DDBJ databases">
        <authorList>
            <person name="Zhirakovskaya E."/>
        </authorList>
    </citation>
    <scope>NUCLEOTIDE SEQUENCE</scope>
</reference>
<proteinExistence type="predicted"/>
<sequence length="78" mass="9288">MKLSCKQVSIKLSELQDTKLGFTDRFFMRIHLLMCKSCQQIEQQFSLLTKPSHKIKHKKQCLSDDARQRIIDKLKEKH</sequence>